<dbReference type="InterPro" id="IPR017972">
    <property type="entry name" value="Cyt_P450_CS"/>
</dbReference>
<dbReference type="PANTHER" id="PTHR47955:SF19">
    <property type="entry name" value="CYTOCHROME P450 71A9-LIKE ISOFORM X1"/>
    <property type="match status" value="1"/>
</dbReference>
<keyword evidence="3 8" id="KW-0349">Heme</keyword>
<dbReference type="InterPro" id="IPR002401">
    <property type="entry name" value="Cyt_P450_E_grp-I"/>
</dbReference>
<dbReference type="GO" id="GO:0005506">
    <property type="term" value="F:iron ion binding"/>
    <property type="evidence" value="ECO:0007669"/>
    <property type="project" value="InterPro"/>
</dbReference>
<dbReference type="PROSITE" id="PS00086">
    <property type="entry name" value="CYTOCHROME_P450"/>
    <property type="match status" value="1"/>
</dbReference>
<dbReference type="GO" id="GO:0004497">
    <property type="term" value="F:monooxygenase activity"/>
    <property type="evidence" value="ECO:0007669"/>
    <property type="project" value="UniProtKB-KW"/>
</dbReference>
<evidence type="ECO:0000256" key="1">
    <source>
        <dbReference type="ARBA" id="ARBA00001971"/>
    </source>
</evidence>
<dbReference type="CDD" id="cd11072">
    <property type="entry name" value="CYP71-like"/>
    <property type="match status" value="1"/>
</dbReference>
<evidence type="ECO:0000256" key="3">
    <source>
        <dbReference type="ARBA" id="ARBA00022617"/>
    </source>
</evidence>
<dbReference type="InterPro" id="IPR036396">
    <property type="entry name" value="Cyt_P450_sf"/>
</dbReference>
<evidence type="ECO:0008006" key="13">
    <source>
        <dbReference type="Google" id="ProtNLM"/>
    </source>
</evidence>
<evidence type="ECO:0000313" key="11">
    <source>
        <dbReference type="EMBL" id="KAH0455681.1"/>
    </source>
</evidence>
<feature type="transmembrane region" description="Helical" evidence="10">
    <location>
        <begin position="53"/>
        <end position="71"/>
    </location>
</feature>
<keyword evidence="7 9" id="KW-0503">Monooxygenase</keyword>
<evidence type="ECO:0000256" key="6">
    <source>
        <dbReference type="ARBA" id="ARBA00023004"/>
    </source>
</evidence>
<name>A0AAV7GGW3_DENCH</name>
<dbReference type="Gene3D" id="1.10.630.10">
    <property type="entry name" value="Cytochrome P450"/>
    <property type="match status" value="1"/>
</dbReference>
<evidence type="ECO:0000313" key="12">
    <source>
        <dbReference type="Proteomes" id="UP000775213"/>
    </source>
</evidence>
<keyword evidence="10" id="KW-1133">Transmembrane helix</keyword>
<keyword evidence="5 9" id="KW-0560">Oxidoreductase</keyword>
<dbReference type="PANTHER" id="PTHR47955">
    <property type="entry name" value="CYTOCHROME P450 FAMILY 71 PROTEIN"/>
    <property type="match status" value="1"/>
</dbReference>
<evidence type="ECO:0000256" key="10">
    <source>
        <dbReference type="SAM" id="Phobius"/>
    </source>
</evidence>
<evidence type="ECO:0000256" key="4">
    <source>
        <dbReference type="ARBA" id="ARBA00022723"/>
    </source>
</evidence>
<keyword evidence="12" id="KW-1185">Reference proteome</keyword>
<dbReference type="PRINTS" id="PR00463">
    <property type="entry name" value="EP450I"/>
</dbReference>
<comment type="cofactor">
    <cofactor evidence="1 8">
        <name>heme</name>
        <dbReference type="ChEBI" id="CHEBI:30413"/>
    </cofactor>
</comment>
<dbReference type="InterPro" id="IPR001128">
    <property type="entry name" value="Cyt_P450"/>
</dbReference>
<dbReference type="PRINTS" id="PR00385">
    <property type="entry name" value="P450"/>
</dbReference>
<reference evidence="11 12" key="1">
    <citation type="journal article" date="2021" name="Hortic Res">
        <title>Chromosome-scale assembly of the Dendrobium chrysotoxum genome enhances the understanding of orchid evolution.</title>
        <authorList>
            <person name="Zhang Y."/>
            <person name="Zhang G.Q."/>
            <person name="Zhang D."/>
            <person name="Liu X.D."/>
            <person name="Xu X.Y."/>
            <person name="Sun W.H."/>
            <person name="Yu X."/>
            <person name="Zhu X."/>
            <person name="Wang Z.W."/>
            <person name="Zhao X."/>
            <person name="Zhong W.Y."/>
            <person name="Chen H."/>
            <person name="Yin W.L."/>
            <person name="Huang T."/>
            <person name="Niu S.C."/>
            <person name="Liu Z.J."/>
        </authorList>
    </citation>
    <scope>NUCLEOTIDE SEQUENCE [LARGE SCALE GENOMIC DNA]</scope>
    <source>
        <strain evidence="11">Lindl</strain>
    </source>
</reference>
<dbReference type="Pfam" id="PF00067">
    <property type="entry name" value="p450"/>
    <property type="match status" value="1"/>
</dbReference>
<dbReference type="Proteomes" id="UP000775213">
    <property type="component" value="Unassembled WGS sequence"/>
</dbReference>
<proteinExistence type="inferred from homology"/>
<accession>A0AAV7GGW3</accession>
<dbReference type="EMBL" id="JAGFBR010000014">
    <property type="protein sequence ID" value="KAH0455681.1"/>
    <property type="molecule type" value="Genomic_DNA"/>
</dbReference>
<protein>
    <recommendedName>
        <fullName evidence="13">Cytochrome P450</fullName>
    </recommendedName>
</protein>
<dbReference type="SUPFAM" id="SSF48264">
    <property type="entry name" value="Cytochrome P450"/>
    <property type="match status" value="1"/>
</dbReference>
<keyword evidence="6 8" id="KW-0408">Iron</keyword>
<keyword evidence="10" id="KW-0472">Membrane</keyword>
<evidence type="ECO:0000256" key="5">
    <source>
        <dbReference type="ARBA" id="ARBA00023002"/>
    </source>
</evidence>
<evidence type="ECO:0000256" key="7">
    <source>
        <dbReference type="ARBA" id="ARBA00023033"/>
    </source>
</evidence>
<comment type="caution">
    <text evidence="11">The sequence shown here is derived from an EMBL/GenBank/DDBJ whole genome shotgun (WGS) entry which is preliminary data.</text>
</comment>
<feature type="binding site" description="axial binding residue" evidence="8">
    <location>
        <position position="488"/>
    </location>
    <ligand>
        <name>heme</name>
        <dbReference type="ChEBI" id="CHEBI:30413"/>
    </ligand>
    <ligandPart>
        <name>Fe</name>
        <dbReference type="ChEBI" id="CHEBI:18248"/>
    </ligandPart>
</feature>
<evidence type="ECO:0000256" key="8">
    <source>
        <dbReference type="PIRSR" id="PIRSR602401-1"/>
    </source>
</evidence>
<dbReference type="GO" id="GO:0016705">
    <property type="term" value="F:oxidoreductase activity, acting on paired donors, with incorporation or reduction of molecular oxygen"/>
    <property type="evidence" value="ECO:0007669"/>
    <property type="project" value="InterPro"/>
</dbReference>
<gene>
    <name evidence="11" type="ORF">IEQ34_015713</name>
</gene>
<organism evidence="11 12">
    <name type="scientific">Dendrobium chrysotoxum</name>
    <name type="common">Orchid</name>
    <dbReference type="NCBI Taxonomy" id="161865"/>
    <lineage>
        <taxon>Eukaryota</taxon>
        <taxon>Viridiplantae</taxon>
        <taxon>Streptophyta</taxon>
        <taxon>Embryophyta</taxon>
        <taxon>Tracheophyta</taxon>
        <taxon>Spermatophyta</taxon>
        <taxon>Magnoliopsida</taxon>
        <taxon>Liliopsida</taxon>
        <taxon>Asparagales</taxon>
        <taxon>Orchidaceae</taxon>
        <taxon>Epidendroideae</taxon>
        <taxon>Malaxideae</taxon>
        <taxon>Dendrobiinae</taxon>
        <taxon>Dendrobium</taxon>
    </lineage>
</organism>
<comment type="similarity">
    <text evidence="2 9">Belongs to the cytochrome P450 family.</text>
</comment>
<dbReference type="AlphaFoldDB" id="A0AAV7GGW3"/>
<dbReference type="FunFam" id="1.10.630.10:FF:000011">
    <property type="entry name" value="Cytochrome P450 83B1"/>
    <property type="match status" value="1"/>
</dbReference>
<evidence type="ECO:0000256" key="2">
    <source>
        <dbReference type="ARBA" id="ARBA00010617"/>
    </source>
</evidence>
<keyword evidence="4 8" id="KW-0479">Metal-binding</keyword>
<sequence>MCYQPTTDPASFNTNTDGYQLPLPLRKLVCVYIPQTSKHRTRSNMVMNSQETLTHPLLLLLPFLFLVFTVYRRRKPALNLPPGPPPHPIFGNLKDLGENPHITFYHLSKKYGPLIHVNLGQIRTMFVCDADTASEVLKAQDQIFCSRAQLTSLKRFTYGGKDLAFCPFNDHWKQLRRLCNTEVFSLGRVQSFHSFRREEVDALINTISQTSARGETVNVSQMAFCYFNNLIFREVFGKRVSPEGECGWSPLQGLLREVVSSMSQLGTADLFPWFGWLDLLTGWQARLDKVYEKMDLVYEEKIREHMARISEGKLDSDDFLDVLLHLLANEGSSLTMDQIKGLLMNMFTAGTDTSAVTMEMGMTRLIKNPEALNKVQEEVRQVAGDKGLVEESDLQHLPYLKQVIKETLRLHPPGPLLPPRESMKDAKVNGYDIPAKTMIYVDVYSIGRDPKYWEDPEVFRPERFENSSVNFKGSNLEFIPFGAGRRLCPGIALAMANVELAFANMLYRFNWTLPEGMTKEDVDLRPKPGLTTPKLIPLVLIATPAFTK</sequence>
<evidence type="ECO:0000256" key="9">
    <source>
        <dbReference type="RuleBase" id="RU000461"/>
    </source>
</evidence>
<keyword evidence="10" id="KW-0812">Transmembrane</keyword>
<dbReference type="GO" id="GO:0020037">
    <property type="term" value="F:heme binding"/>
    <property type="evidence" value="ECO:0007669"/>
    <property type="project" value="InterPro"/>
</dbReference>